<gene>
    <name evidence="2" type="ORF">SAMN05421512_112193</name>
</gene>
<accession>A0A285TKH9</accession>
<dbReference type="RefSeq" id="WP_097176200.1">
    <property type="nucleotide sequence ID" value="NZ_OBML01000012.1"/>
</dbReference>
<keyword evidence="3" id="KW-1185">Reference proteome</keyword>
<dbReference type="OrthoDB" id="7067390at2"/>
<evidence type="ECO:0000256" key="1">
    <source>
        <dbReference type="SAM" id="MobiDB-lite"/>
    </source>
</evidence>
<evidence type="ECO:0000313" key="3">
    <source>
        <dbReference type="Proteomes" id="UP000219331"/>
    </source>
</evidence>
<organism evidence="2 3">
    <name type="scientific">Stappia indica</name>
    <dbReference type="NCBI Taxonomy" id="538381"/>
    <lineage>
        <taxon>Bacteria</taxon>
        <taxon>Pseudomonadati</taxon>
        <taxon>Pseudomonadota</taxon>
        <taxon>Alphaproteobacteria</taxon>
        <taxon>Hyphomicrobiales</taxon>
        <taxon>Stappiaceae</taxon>
        <taxon>Stappia</taxon>
    </lineage>
</organism>
<dbReference type="AlphaFoldDB" id="A0A285TKH9"/>
<feature type="region of interest" description="Disordered" evidence="1">
    <location>
        <begin position="1"/>
        <end position="35"/>
    </location>
</feature>
<reference evidence="2 3" key="1">
    <citation type="submission" date="2017-08" db="EMBL/GenBank/DDBJ databases">
        <authorList>
            <person name="de Groot N.N."/>
        </authorList>
    </citation>
    <scope>NUCLEOTIDE SEQUENCE [LARGE SCALE GENOMIC DNA]</scope>
    <source>
        <strain evidence="2 3">USBA 352</strain>
    </source>
</reference>
<dbReference type="EMBL" id="OBML01000012">
    <property type="protein sequence ID" value="SOC22943.1"/>
    <property type="molecule type" value="Genomic_DNA"/>
</dbReference>
<evidence type="ECO:0008006" key="4">
    <source>
        <dbReference type="Google" id="ProtNLM"/>
    </source>
</evidence>
<dbReference type="STRING" id="538381.GCA_001696535_00735"/>
<proteinExistence type="predicted"/>
<dbReference type="Proteomes" id="UP000219331">
    <property type="component" value="Unassembled WGS sequence"/>
</dbReference>
<name>A0A285TKH9_9HYPH</name>
<protein>
    <recommendedName>
        <fullName evidence="4">Nitrate reductase</fullName>
    </recommendedName>
</protein>
<evidence type="ECO:0000313" key="2">
    <source>
        <dbReference type="EMBL" id="SOC22943.1"/>
    </source>
</evidence>
<sequence length="116" mass="12429">MRLFVNPFAPRDRRPSRPETAANGAEAEAERHAQRQRIKEAVRKVLAPGEDAVISISELACGEDGCPDVETVIGIHEAGAPTRRLRLHLPLAEVGLADIAAAAEDARRTADKDASA</sequence>